<dbReference type="PANTHER" id="PTHR30146:SF153">
    <property type="entry name" value="LACTOSE OPERON REPRESSOR"/>
    <property type="match status" value="1"/>
</dbReference>
<organism evidence="6 7">
    <name type="scientific">Microbacterium arthrosphaerae</name>
    <dbReference type="NCBI Taxonomy" id="792652"/>
    <lineage>
        <taxon>Bacteria</taxon>
        <taxon>Bacillati</taxon>
        <taxon>Actinomycetota</taxon>
        <taxon>Actinomycetes</taxon>
        <taxon>Micrococcales</taxon>
        <taxon>Microbacteriaceae</taxon>
        <taxon>Microbacterium</taxon>
    </lineage>
</organism>
<dbReference type="Pfam" id="PF13377">
    <property type="entry name" value="Peripla_BP_3"/>
    <property type="match status" value="1"/>
</dbReference>
<keyword evidence="2 6" id="KW-0238">DNA-binding</keyword>
<dbReference type="InterPro" id="IPR010982">
    <property type="entry name" value="Lambda_DNA-bd_dom_sf"/>
</dbReference>
<evidence type="ECO:0000256" key="4">
    <source>
        <dbReference type="SAM" id="MobiDB-lite"/>
    </source>
</evidence>
<dbReference type="SUPFAM" id="SSF47413">
    <property type="entry name" value="lambda repressor-like DNA-binding domains"/>
    <property type="match status" value="1"/>
</dbReference>
<keyword evidence="7" id="KW-1185">Reference proteome</keyword>
<dbReference type="InterPro" id="IPR028082">
    <property type="entry name" value="Peripla_BP_I"/>
</dbReference>
<name>A0ABU4H511_9MICO</name>
<dbReference type="PANTHER" id="PTHR30146">
    <property type="entry name" value="LACI-RELATED TRANSCRIPTIONAL REPRESSOR"/>
    <property type="match status" value="1"/>
</dbReference>
<reference evidence="6 7" key="1">
    <citation type="submission" date="2023-11" db="EMBL/GenBank/DDBJ databases">
        <title>Draft genome sequence of Microbacterium arthrosphaerae JCM 30492.</title>
        <authorList>
            <person name="Zhang G."/>
            <person name="Ding Y."/>
        </authorList>
    </citation>
    <scope>NUCLEOTIDE SEQUENCE [LARGE SCALE GENOMIC DNA]</scope>
    <source>
        <strain evidence="6 7">JCM 30492</strain>
    </source>
</reference>
<accession>A0ABU4H511</accession>
<keyword evidence="1" id="KW-0805">Transcription regulation</keyword>
<proteinExistence type="predicted"/>
<dbReference type="SMART" id="SM00354">
    <property type="entry name" value="HTH_LACI"/>
    <property type="match status" value="1"/>
</dbReference>
<evidence type="ECO:0000256" key="2">
    <source>
        <dbReference type="ARBA" id="ARBA00023125"/>
    </source>
</evidence>
<evidence type="ECO:0000313" key="6">
    <source>
        <dbReference type="EMBL" id="MDW4573755.1"/>
    </source>
</evidence>
<gene>
    <name evidence="6" type="ORF">R8Z58_13325</name>
</gene>
<dbReference type="SUPFAM" id="SSF53822">
    <property type="entry name" value="Periplasmic binding protein-like I"/>
    <property type="match status" value="1"/>
</dbReference>
<keyword evidence="3" id="KW-0804">Transcription</keyword>
<dbReference type="Gene3D" id="3.40.50.2300">
    <property type="match status" value="2"/>
</dbReference>
<sequence>MRDSGNTPAGDLPEGAVSALRPGPAPGPSARPGWAPEPALPAELPASAARVTLGAVAAAAQVSVATASRALSGRGDLSATTRRRVLAVARTLGYTRDPAVGGRPPGSARLIDLVLGWYHNAYSDEVTAGARSAAAAAGYDLVLTEERDTPDDDWPMRIRRRGSAGVVLGLISPTASQLAALDDAAIPVVLMDPQAETSRGLTSVRSTDHEGGVAAAMHLTARGATRFAIMLGSPPYRYGRARNAGFREGLRLARPGAELVALQADWGAAAAREAAVPLLRGLGEGERLGVFACSDEMAAGVYAAAIATGRRIPDDVLVVGFDDLRGARWLTPPLTTVRQPIREMAAAAVTALADAAAGAALPPSPIVLPTTLIERGST</sequence>
<dbReference type="Gene3D" id="1.10.260.40">
    <property type="entry name" value="lambda repressor-like DNA-binding domains"/>
    <property type="match status" value="1"/>
</dbReference>
<dbReference type="Proteomes" id="UP001283109">
    <property type="component" value="Unassembled WGS sequence"/>
</dbReference>
<dbReference type="PROSITE" id="PS50932">
    <property type="entry name" value="HTH_LACI_2"/>
    <property type="match status" value="1"/>
</dbReference>
<dbReference type="EMBL" id="JAWQEV010000004">
    <property type="protein sequence ID" value="MDW4573755.1"/>
    <property type="molecule type" value="Genomic_DNA"/>
</dbReference>
<evidence type="ECO:0000259" key="5">
    <source>
        <dbReference type="PROSITE" id="PS50932"/>
    </source>
</evidence>
<dbReference type="GO" id="GO:0003677">
    <property type="term" value="F:DNA binding"/>
    <property type="evidence" value="ECO:0007669"/>
    <property type="project" value="UniProtKB-KW"/>
</dbReference>
<dbReference type="InterPro" id="IPR046335">
    <property type="entry name" value="LacI/GalR-like_sensor"/>
</dbReference>
<comment type="caution">
    <text evidence="6">The sequence shown here is derived from an EMBL/GenBank/DDBJ whole genome shotgun (WGS) entry which is preliminary data.</text>
</comment>
<feature type="domain" description="HTH lacI-type" evidence="5">
    <location>
        <begin position="51"/>
        <end position="99"/>
    </location>
</feature>
<protein>
    <submittedName>
        <fullName evidence="6">LacI family DNA-binding transcriptional regulator</fullName>
    </submittedName>
</protein>
<evidence type="ECO:0000256" key="3">
    <source>
        <dbReference type="ARBA" id="ARBA00023163"/>
    </source>
</evidence>
<evidence type="ECO:0000256" key="1">
    <source>
        <dbReference type="ARBA" id="ARBA00023015"/>
    </source>
</evidence>
<dbReference type="InterPro" id="IPR000843">
    <property type="entry name" value="HTH_LacI"/>
</dbReference>
<dbReference type="CDD" id="cd01392">
    <property type="entry name" value="HTH_LacI"/>
    <property type="match status" value="1"/>
</dbReference>
<dbReference type="Pfam" id="PF00356">
    <property type="entry name" value="LacI"/>
    <property type="match status" value="1"/>
</dbReference>
<feature type="region of interest" description="Disordered" evidence="4">
    <location>
        <begin position="1"/>
        <end position="38"/>
    </location>
</feature>
<evidence type="ECO:0000313" key="7">
    <source>
        <dbReference type="Proteomes" id="UP001283109"/>
    </source>
</evidence>
<dbReference type="RefSeq" id="WP_318354272.1">
    <property type="nucleotide sequence ID" value="NZ_JAWQEV010000004.1"/>
</dbReference>